<dbReference type="PANTHER" id="PTHR23248">
    <property type="entry name" value="PHOSPHOLIPID SCRAMBLASE-RELATED"/>
    <property type="match status" value="1"/>
</dbReference>
<feature type="region of interest" description="Disordered" evidence="3">
    <location>
        <begin position="58"/>
        <end position="82"/>
    </location>
</feature>
<dbReference type="GO" id="GO:0005886">
    <property type="term" value="C:plasma membrane"/>
    <property type="evidence" value="ECO:0007669"/>
    <property type="project" value="TreeGrafter"/>
</dbReference>
<evidence type="ECO:0000256" key="3">
    <source>
        <dbReference type="SAM" id="MobiDB-lite"/>
    </source>
</evidence>
<gene>
    <name evidence="5" type="ORF">PENSUB_7513</name>
</gene>
<keyword evidence="4" id="KW-0732">Signal</keyword>
<proteinExistence type="inferred from homology"/>
<organism evidence="5 6">
    <name type="scientific">Penicillium subrubescens</name>
    <dbReference type="NCBI Taxonomy" id="1316194"/>
    <lineage>
        <taxon>Eukaryota</taxon>
        <taxon>Fungi</taxon>
        <taxon>Dikarya</taxon>
        <taxon>Ascomycota</taxon>
        <taxon>Pezizomycotina</taxon>
        <taxon>Eurotiomycetes</taxon>
        <taxon>Eurotiomycetidae</taxon>
        <taxon>Eurotiales</taxon>
        <taxon>Aspergillaceae</taxon>
        <taxon>Penicillium</taxon>
    </lineage>
</organism>
<keyword evidence="6" id="KW-1185">Reference proteome</keyword>
<dbReference type="PANTHER" id="PTHR23248:SF9">
    <property type="entry name" value="PHOSPHOLIPID SCRAMBLASE"/>
    <property type="match status" value="1"/>
</dbReference>
<feature type="chain" id="PRO_5011959641" description="Phospholipid scramblase" evidence="4">
    <location>
        <begin position="22"/>
        <end position="199"/>
    </location>
</feature>
<protein>
    <recommendedName>
        <fullName evidence="2">Phospholipid scramblase</fullName>
    </recommendedName>
</protein>
<comment type="caution">
    <text evidence="5">The sequence shown here is derived from an EMBL/GenBank/DDBJ whole genome shotgun (WGS) entry which is preliminary data.</text>
</comment>
<comment type="similarity">
    <text evidence="1 2">Belongs to the phospholipid scramblase family.</text>
</comment>
<dbReference type="Proteomes" id="UP000186955">
    <property type="component" value="Unassembled WGS sequence"/>
</dbReference>
<dbReference type="EMBL" id="MNBE01000642">
    <property type="protein sequence ID" value="OKP00932.1"/>
    <property type="molecule type" value="Genomic_DNA"/>
</dbReference>
<dbReference type="Pfam" id="PF03803">
    <property type="entry name" value="Scramblase"/>
    <property type="match status" value="1"/>
</dbReference>
<sequence>MLRNLLSSLGTLFLLAAVAQAQFQFFEHMFGGNQQQQAQHQASQNVPSDSGRYQKMWAQDEPPQQPDSPAPESQDAINPNYDPSQNTLLSPVYLPEDPNGVLKETHPATKLLANSALVVQRQLEMMNVMIGFEQANKYVIMDAQGNHIGYMAEQEKGMANAMARQWFRTHRSFVTHVFDKHENEVLRVNRASHQYPLHR</sequence>
<evidence type="ECO:0000313" key="6">
    <source>
        <dbReference type="Proteomes" id="UP000186955"/>
    </source>
</evidence>
<dbReference type="GO" id="GO:0017128">
    <property type="term" value="F:phospholipid scramblase activity"/>
    <property type="evidence" value="ECO:0007669"/>
    <property type="project" value="InterPro"/>
</dbReference>
<accession>A0A1Q5TL25</accession>
<dbReference type="InterPro" id="IPR005552">
    <property type="entry name" value="Scramblase"/>
</dbReference>
<dbReference type="AlphaFoldDB" id="A0A1Q5TL25"/>
<evidence type="ECO:0000256" key="4">
    <source>
        <dbReference type="SAM" id="SignalP"/>
    </source>
</evidence>
<evidence type="ECO:0000256" key="2">
    <source>
        <dbReference type="RuleBase" id="RU363116"/>
    </source>
</evidence>
<name>A0A1Q5TL25_9EURO</name>
<feature type="signal peptide" evidence="4">
    <location>
        <begin position="1"/>
        <end position="21"/>
    </location>
</feature>
<dbReference type="STRING" id="1316194.A0A1Q5TL25"/>
<reference evidence="5 6" key="1">
    <citation type="submission" date="2016-10" db="EMBL/GenBank/DDBJ databases">
        <title>Genome sequence of the ascomycete fungus Penicillium subrubescens.</title>
        <authorList>
            <person name="De Vries R.P."/>
            <person name="Peng M."/>
            <person name="Dilokpimol A."/>
            <person name="Hilden K."/>
            <person name="Makela M.R."/>
            <person name="Grigoriev I."/>
            <person name="Riley R."/>
            <person name="Granchi Z."/>
        </authorList>
    </citation>
    <scope>NUCLEOTIDE SEQUENCE [LARGE SCALE GENOMIC DNA]</scope>
    <source>
        <strain evidence="5 6">CBS 132785</strain>
    </source>
</reference>
<evidence type="ECO:0000256" key="1">
    <source>
        <dbReference type="ARBA" id="ARBA00005350"/>
    </source>
</evidence>
<evidence type="ECO:0000313" key="5">
    <source>
        <dbReference type="EMBL" id="OKP00932.1"/>
    </source>
</evidence>